<feature type="compositionally biased region" description="Polar residues" evidence="6">
    <location>
        <begin position="95"/>
        <end position="111"/>
    </location>
</feature>
<feature type="region of interest" description="Disordered" evidence="6">
    <location>
        <begin position="30"/>
        <end position="155"/>
    </location>
</feature>
<evidence type="ECO:0000256" key="3">
    <source>
        <dbReference type="ARBA" id="ARBA00022771"/>
    </source>
</evidence>
<feature type="compositionally biased region" description="Polar residues" evidence="6">
    <location>
        <begin position="219"/>
        <end position="232"/>
    </location>
</feature>
<organism evidence="8 9">
    <name type="scientific">Mycena venus</name>
    <dbReference type="NCBI Taxonomy" id="2733690"/>
    <lineage>
        <taxon>Eukaryota</taxon>
        <taxon>Fungi</taxon>
        <taxon>Dikarya</taxon>
        <taxon>Basidiomycota</taxon>
        <taxon>Agaricomycotina</taxon>
        <taxon>Agaricomycetes</taxon>
        <taxon>Agaricomycetidae</taxon>
        <taxon>Agaricales</taxon>
        <taxon>Marasmiineae</taxon>
        <taxon>Mycenaceae</taxon>
        <taxon>Mycena</taxon>
    </lineage>
</organism>
<dbReference type="Gene3D" id="3.30.160.60">
    <property type="entry name" value="Classic Zinc Finger"/>
    <property type="match status" value="2"/>
</dbReference>
<dbReference type="SMART" id="SM00355">
    <property type="entry name" value="ZnF_C2H2"/>
    <property type="match status" value="2"/>
</dbReference>
<gene>
    <name evidence="8" type="ORF">MVEN_02395400</name>
</gene>
<evidence type="ECO:0000256" key="4">
    <source>
        <dbReference type="ARBA" id="ARBA00022833"/>
    </source>
</evidence>
<dbReference type="InterPro" id="IPR036236">
    <property type="entry name" value="Znf_C2H2_sf"/>
</dbReference>
<feature type="region of interest" description="Disordered" evidence="6">
    <location>
        <begin position="219"/>
        <end position="267"/>
    </location>
</feature>
<dbReference type="GO" id="GO:0000785">
    <property type="term" value="C:chromatin"/>
    <property type="evidence" value="ECO:0007669"/>
    <property type="project" value="TreeGrafter"/>
</dbReference>
<dbReference type="FunFam" id="3.30.160.60:FF:000100">
    <property type="entry name" value="Zinc finger 45-like"/>
    <property type="match status" value="1"/>
</dbReference>
<reference evidence="8" key="1">
    <citation type="submission" date="2020-05" db="EMBL/GenBank/DDBJ databases">
        <title>Mycena genomes resolve the evolution of fungal bioluminescence.</title>
        <authorList>
            <person name="Tsai I.J."/>
        </authorList>
    </citation>
    <scope>NUCLEOTIDE SEQUENCE</scope>
    <source>
        <strain evidence="8">CCC161011</strain>
    </source>
</reference>
<name>A0A8H6X2D8_9AGAR</name>
<dbReference type="GO" id="GO:0005667">
    <property type="term" value="C:transcription regulator complex"/>
    <property type="evidence" value="ECO:0007669"/>
    <property type="project" value="TreeGrafter"/>
</dbReference>
<dbReference type="GO" id="GO:0008270">
    <property type="term" value="F:zinc ion binding"/>
    <property type="evidence" value="ECO:0007669"/>
    <property type="project" value="UniProtKB-KW"/>
</dbReference>
<keyword evidence="3 5" id="KW-0863">Zinc-finger</keyword>
<evidence type="ECO:0000259" key="7">
    <source>
        <dbReference type="PROSITE" id="PS50157"/>
    </source>
</evidence>
<dbReference type="PROSITE" id="PS00028">
    <property type="entry name" value="ZINC_FINGER_C2H2_1"/>
    <property type="match status" value="2"/>
</dbReference>
<dbReference type="Proteomes" id="UP000620124">
    <property type="component" value="Unassembled WGS sequence"/>
</dbReference>
<keyword evidence="2" id="KW-0677">Repeat</keyword>
<evidence type="ECO:0000256" key="5">
    <source>
        <dbReference type="PROSITE-ProRule" id="PRU00042"/>
    </source>
</evidence>
<proteinExistence type="predicted"/>
<feature type="compositionally biased region" description="Acidic residues" evidence="6">
    <location>
        <begin position="127"/>
        <end position="142"/>
    </location>
</feature>
<evidence type="ECO:0000256" key="2">
    <source>
        <dbReference type="ARBA" id="ARBA00022737"/>
    </source>
</evidence>
<dbReference type="Pfam" id="PF00096">
    <property type="entry name" value="zf-C2H2"/>
    <property type="match status" value="2"/>
</dbReference>
<keyword evidence="4" id="KW-0862">Zinc</keyword>
<feature type="compositionally biased region" description="Low complexity" evidence="6">
    <location>
        <begin position="233"/>
        <end position="267"/>
    </location>
</feature>
<evidence type="ECO:0000256" key="6">
    <source>
        <dbReference type="SAM" id="MobiDB-lite"/>
    </source>
</evidence>
<dbReference type="PANTHER" id="PTHR14003:SF20">
    <property type="entry name" value="FINGER DOMAIN PROTEIN, PUTATIVE (AFU_ORTHOLOGUE AFUA_4G10380)-RELATED"/>
    <property type="match status" value="1"/>
</dbReference>
<dbReference type="EMBL" id="JACAZI010000031">
    <property type="protein sequence ID" value="KAF7332900.1"/>
    <property type="molecule type" value="Genomic_DNA"/>
</dbReference>
<dbReference type="GO" id="GO:0000978">
    <property type="term" value="F:RNA polymerase II cis-regulatory region sequence-specific DNA binding"/>
    <property type="evidence" value="ECO:0007669"/>
    <property type="project" value="TreeGrafter"/>
</dbReference>
<dbReference type="PROSITE" id="PS50157">
    <property type="entry name" value="ZINC_FINGER_C2H2_2"/>
    <property type="match status" value="2"/>
</dbReference>
<sequence length="352" mass="37288">MASATTLTPYSQPAPISLPSIRDMFPEHLMPRAAPGSAPTPSAVPRSHFMPPTPRPPAYPSFSFDVLKSHPRGSSLHHIASSRPTRAERRPVVRTQLNNASLISGSGSRLNIGSAHRPHSSSGSSDGDAEMDDTEDGEEGEEGAGGPEGKKHVCPTCAKRFNRPSSLRIHVNTHTGATPFRCPHPSCGRSFNVNSNMRRHYRNHTTSAFTTCNPAFGSHNSGTPSPSTLSFNSKSPSAGSSLLSPPSTLSSPISPPSATWSVSSGSVSSPVTPASAAEFSAIAPTAVLLERSPISKWGTDSEKPYPNNSTPHVHAHAQREADAGAYAYREPEAGAATRYSESDVRSERPSLR</sequence>
<dbReference type="InterPro" id="IPR013087">
    <property type="entry name" value="Znf_C2H2_type"/>
</dbReference>
<dbReference type="AlphaFoldDB" id="A0A8H6X2D8"/>
<dbReference type="OrthoDB" id="6077919at2759"/>
<comment type="caution">
    <text evidence="8">The sequence shown here is derived from an EMBL/GenBank/DDBJ whole genome shotgun (WGS) entry which is preliminary data.</text>
</comment>
<dbReference type="GO" id="GO:0000981">
    <property type="term" value="F:DNA-binding transcription factor activity, RNA polymerase II-specific"/>
    <property type="evidence" value="ECO:0007669"/>
    <property type="project" value="TreeGrafter"/>
</dbReference>
<dbReference type="PANTHER" id="PTHR14003">
    <property type="entry name" value="TRANSCRIPTIONAL REPRESSOR PROTEIN YY"/>
    <property type="match status" value="1"/>
</dbReference>
<accession>A0A8H6X2D8</accession>
<feature type="domain" description="C2H2-type" evidence="7">
    <location>
        <begin position="152"/>
        <end position="179"/>
    </location>
</feature>
<dbReference type="SUPFAM" id="SSF57667">
    <property type="entry name" value="beta-beta-alpha zinc fingers"/>
    <property type="match status" value="1"/>
</dbReference>
<keyword evidence="9" id="KW-1185">Reference proteome</keyword>
<feature type="domain" description="C2H2-type" evidence="7">
    <location>
        <begin position="180"/>
        <end position="205"/>
    </location>
</feature>
<keyword evidence="1" id="KW-0479">Metal-binding</keyword>
<dbReference type="GO" id="GO:0031519">
    <property type="term" value="C:PcG protein complex"/>
    <property type="evidence" value="ECO:0007669"/>
    <property type="project" value="TreeGrafter"/>
</dbReference>
<protein>
    <recommendedName>
        <fullName evidence="7">C2H2-type domain-containing protein</fullName>
    </recommendedName>
</protein>
<evidence type="ECO:0000256" key="1">
    <source>
        <dbReference type="ARBA" id="ARBA00022723"/>
    </source>
</evidence>
<evidence type="ECO:0000313" key="8">
    <source>
        <dbReference type="EMBL" id="KAF7332900.1"/>
    </source>
</evidence>
<evidence type="ECO:0000313" key="9">
    <source>
        <dbReference type="Proteomes" id="UP000620124"/>
    </source>
</evidence>
<feature type="compositionally biased region" description="Basic and acidic residues" evidence="6">
    <location>
        <begin position="340"/>
        <end position="352"/>
    </location>
</feature>
<feature type="region of interest" description="Disordered" evidence="6">
    <location>
        <begin position="295"/>
        <end position="352"/>
    </location>
</feature>